<name>A0A9K3KUD3_9STRA</name>
<sequence>MTLTQTTSQGHAEANNNTAVARIITRADYLDPPSSIQSRPKRKRKPAPNRNELVSVAIKIEKPPKTAHYVDPKKLAAIQRWKQDPNWTPLDWRNEYFHPTHPMYLEENEDNSDVIIHDMDPMFEEAVVPIMSEKYTNDLQRERERILQVTKLVHDKGYRYWQDKDGVQYLKKGAYDPTLAWRRHPQGHHARVETIPRLPKDHGFIKAVATTTEGVVPNGLFQTRRIGTRSTIRLSVNSADTADLKEETRPTPHVKSTFEKLTMKTTRQARGIKSGLGDKSKAMVEDDVAVSHPLPSNAVDDIVADRKWEDAMLSTRASSDRRTSILLARTHPRNKQPISFRSTVPCNRQVPPKDQQEGPTPRLKLGDRVYIPSYGVGADFRPTKDWGIWGRIADSSKFGTAENVYQISLQESGYRVERAADVVFSYEEAKRNMKHPNGLFPDQEEPPSFTEDSPLLVLPNRKNNISTWPGLKRVLRKLEREEQAVEEERRAKMEAQNAKLSQQSDETTKEWTNKNEDSKKKLGKQAKTVDTKKEKPVDPNELKELDFRKGTVVYARFSGDGLYYWAKITKRWWDDERCRWLYNVTYHDGDTATNVPVEAMYSMEETIRIQQMNPNSGIARLPTSWVPPFMTTEEKEELIKLWQYVYAARRQQRGSKPDCLEYDWAQIVSRGKRNDLGKLVFKVRYADNTTGSVDCMMMRGMHEMMMFIENNEIRDEKHPPAPWLMEMKQSKLAPENVLATVNEKESQFGVGTHVYAEYVDEQSIPCGYYWGTITKQREESNGRITYRVQFTDGDECEQTADNMHSFEEAEKLRRCGSEIPPPPNDEHGWHLSLPSCGQEVKPPTASGRNGALPTFKRQSESQIAISNSGSTMRQSTSKKARPTHTEI</sequence>
<feature type="domain" description="Tudor" evidence="2">
    <location>
        <begin position="545"/>
        <end position="608"/>
    </location>
</feature>
<evidence type="ECO:0000259" key="2">
    <source>
        <dbReference type="SMART" id="SM00333"/>
    </source>
</evidence>
<comment type="caution">
    <text evidence="3">The sequence shown here is derived from an EMBL/GenBank/DDBJ whole genome shotgun (WGS) entry which is preliminary data.</text>
</comment>
<feature type="compositionally biased region" description="Polar residues" evidence="1">
    <location>
        <begin position="336"/>
        <end position="346"/>
    </location>
</feature>
<dbReference type="AlphaFoldDB" id="A0A9K3KUD3"/>
<gene>
    <name evidence="3" type="ORF">IV203_012328</name>
</gene>
<feature type="compositionally biased region" description="Polar residues" evidence="1">
    <location>
        <begin position="860"/>
        <end position="875"/>
    </location>
</feature>
<dbReference type="EMBL" id="JAGRRH010000019">
    <property type="protein sequence ID" value="KAG7349731.1"/>
    <property type="molecule type" value="Genomic_DNA"/>
</dbReference>
<dbReference type="CDD" id="cd04508">
    <property type="entry name" value="Tudor_SF"/>
    <property type="match status" value="1"/>
</dbReference>
<feature type="region of interest" description="Disordered" evidence="1">
    <location>
        <begin position="486"/>
        <end position="537"/>
    </location>
</feature>
<accession>A0A9K3KUD3</accession>
<feature type="region of interest" description="Disordered" evidence="1">
    <location>
        <begin position="336"/>
        <end position="364"/>
    </location>
</feature>
<evidence type="ECO:0000313" key="3">
    <source>
        <dbReference type="EMBL" id="KAG7349731.1"/>
    </source>
</evidence>
<reference evidence="3" key="2">
    <citation type="submission" date="2021-04" db="EMBL/GenBank/DDBJ databases">
        <authorList>
            <person name="Podell S."/>
        </authorList>
    </citation>
    <scope>NUCLEOTIDE SEQUENCE</scope>
    <source>
        <strain evidence="3">Hildebrandi</strain>
    </source>
</reference>
<feature type="region of interest" description="Disordered" evidence="1">
    <location>
        <begin position="30"/>
        <end position="51"/>
    </location>
</feature>
<evidence type="ECO:0000256" key="1">
    <source>
        <dbReference type="SAM" id="MobiDB-lite"/>
    </source>
</evidence>
<feature type="domain" description="Tudor" evidence="2">
    <location>
        <begin position="746"/>
        <end position="811"/>
    </location>
</feature>
<dbReference type="SMART" id="SM00333">
    <property type="entry name" value="TUDOR"/>
    <property type="match status" value="2"/>
</dbReference>
<keyword evidence="4" id="KW-1185">Reference proteome</keyword>
<organism evidence="3 4">
    <name type="scientific">Nitzschia inconspicua</name>
    <dbReference type="NCBI Taxonomy" id="303405"/>
    <lineage>
        <taxon>Eukaryota</taxon>
        <taxon>Sar</taxon>
        <taxon>Stramenopiles</taxon>
        <taxon>Ochrophyta</taxon>
        <taxon>Bacillariophyta</taxon>
        <taxon>Bacillariophyceae</taxon>
        <taxon>Bacillariophycidae</taxon>
        <taxon>Bacillariales</taxon>
        <taxon>Bacillariaceae</taxon>
        <taxon>Nitzschia</taxon>
    </lineage>
</organism>
<evidence type="ECO:0000313" key="4">
    <source>
        <dbReference type="Proteomes" id="UP000693970"/>
    </source>
</evidence>
<dbReference type="InterPro" id="IPR002999">
    <property type="entry name" value="Tudor"/>
</dbReference>
<dbReference type="Proteomes" id="UP000693970">
    <property type="component" value="Unassembled WGS sequence"/>
</dbReference>
<feature type="compositionally biased region" description="Basic and acidic residues" evidence="1">
    <location>
        <begin position="527"/>
        <end position="537"/>
    </location>
</feature>
<reference evidence="3" key="1">
    <citation type="journal article" date="2021" name="Sci. Rep.">
        <title>Diploid genomic architecture of Nitzschia inconspicua, an elite biomass production diatom.</title>
        <authorList>
            <person name="Oliver A."/>
            <person name="Podell S."/>
            <person name="Pinowska A."/>
            <person name="Traller J.C."/>
            <person name="Smith S.R."/>
            <person name="McClure R."/>
            <person name="Beliaev A."/>
            <person name="Bohutskyi P."/>
            <person name="Hill E.A."/>
            <person name="Rabines A."/>
            <person name="Zheng H."/>
            <person name="Allen L.Z."/>
            <person name="Kuo A."/>
            <person name="Grigoriev I.V."/>
            <person name="Allen A.E."/>
            <person name="Hazlebeck D."/>
            <person name="Allen E.E."/>
        </authorList>
    </citation>
    <scope>NUCLEOTIDE SEQUENCE</scope>
    <source>
        <strain evidence="3">Hildebrandi</strain>
    </source>
</reference>
<feature type="compositionally biased region" description="Basic and acidic residues" evidence="1">
    <location>
        <begin position="506"/>
        <end position="520"/>
    </location>
</feature>
<proteinExistence type="predicted"/>
<feature type="compositionally biased region" description="Basic residues" evidence="1">
    <location>
        <begin position="876"/>
        <end position="887"/>
    </location>
</feature>
<feature type="region of interest" description="Disordered" evidence="1">
    <location>
        <begin position="837"/>
        <end position="887"/>
    </location>
</feature>
<protein>
    <recommendedName>
        <fullName evidence="2">Tudor domain-containing protein</fullName>
    </recommendedName>
</protein>